<dbReference type="Gene3D" id="3.40.50.970">
    <property type="match status" value="2"/>
</dbReference>
<dbReference type="SUPFAM" id="SSF52518">
    <property type="entry name" value="Thiamin diphosphate-binding fold (THDP-binding)"/>
    <property type="match status" value="2"/>
</dbReference>
<feature type="domain" description="Thiamine pyrophosphate enzyme TPP-binding" evidence="6">
    <location>
        <begin position="402"/>
        <end position="551"/>
    </location>
</feature>
<dbReference type="GO" id="GO:0000287">
    <property type="term" value="F:magnesium ion binding"/>
    <property type="evidence" value="ECO:0007669"/>
    <property type="project" value="InterPro"/>
</dbReference>
<dbReference type="GO" id="GO:0003984">
    <property type="term" value="F:acetolactate synthase activity"/>
    <property type="evidence" value="ECO:0007669"/>
    <property type="project" value="TreeGrafter"/>
</dbReference>
<name>R4KQA8_9FIRM</name>
<dbReference type="Pfam" id="PF02775">
    <property type="entry name" value="TPP_enzyme_C"/>
    <property type="match status" value="1"/>
</dbReference>
<dbReference type="InterPro" id="IPR012001">
    <property type="entry name" value="Thiamin_PyroP_enz_TPP-bd_dom"/>
</dbReference>
<dbReference type="FunFam" id="3.40.50.970:FF:000007">
    <property type="entry name" value="Acetolactate synthase"/>
    <property type="match status" value="1"/>
</dbReference>
<dbReference type="RefSeq" id="WP_006524574.1">
    <property type="nucleotide sequence ID" value="NC_021184.1"/>
</dbReference>
<proteinExistence type="inferred from homology"/>
<dbReference type="SUPFAM" id="SSF52467">
    <property type="entry name" value="DHS-like NAD/FAD-binding domain"/>
    <property type="match status" value="1"/>
</dbReference>
<keyword evidence="3 4" id="KW-0786">Thiamine pyrophosphate</keyword>
<dbReference type="Gene3D" id="3.40.50.1220">
    <property type="entry name" value="TPP-binding domain"/>
    <property type="match status" value="1"/>
</dbReference>
<dbReference type="Pfam" id="PF00205">
    <property type="entry name" value="TPP_enzyme_M"/>
    <property type="match status" value="1"/>
</dbReference>
<evidence type="ECO:0000256" key="2">
    <source>
        <dbReference type="ARBA" id="ARBA00007812"/>
    </source>
</evidence>
<reference evidence="8 9" key="1">
    <citation type="submission" date="2012-01" db="EMBL/GenBank/DDBJ databases">
        <title>Complete sequence of Desulfotomaculum gibsoniae DSM 7213.</title>
        <authorList>
            <consortium name="US DOE Joint Genome Institute"/>
            <person name="Lucas S."/>
            <person name="Han J."/>
            <person name="Lapidus A."/>
            <person name="Cheng J.-F."/>
            <person name="Goodwin L."/>
            <person name="Pitluck S."/>
            <person name="Peters L."/>
            <person name="Ovchinnikova G."/>
            <person name="Teshima H."/>
            <person name="Detter J.C."/>
            <person name="Han C."/>
            <person name="Tapia R."/>
            <person name="Land M."/>
            <person name="Hauser L."/>
            <person name="Kyrpides N."/>
            <person name="Ivanova N."/>
            <person name="Pagani I."/>
            <person name="Parshina S."/>
            <person name="Plugge C."/>
            <person name="Muyzer G."/>
            <person name="Kuever J."/>
            <person name="Ivanova A."/>
            <person name="Nazina T."/>
            <person name="Klenk H.-P."/>
            <person name="Brambilla E."/>
            <person name="Spring S."/>
            <person name="Stams A.F."/>
            <person name="Woyke T."/>
        </authorList>
    </citation>
    <scope>NUCLEOTIDE SEQUENCE [LARGE SCALE GENOMIC DNA]</scope>
    <source>
        <strain evidence="8 9">DSM 7213</strain>
    </source>
</reference>
<dbReference type="EMBL" id="CP003273">
    <property type="protein sequence ID" value="AGL02765.1"/>
    <property type="molecule type" value="Genomic_DNA"/>
</dbReference>
<feature type="domain" description="Thiamine pyrophosphate enzyme N-terminal TPP-binding" evidence="7">
    <location>
        <begin position="1"/>
        <end position="122"/>
    </location>
</feature>
<dbReference type="STRING" id="767817.Desgi_3422"/>
<dbReference type="GO" id="GO:0016874">
    <property type="term" value="F:ligase activity"/>
    <property type="evidence" value="ECO:0007669"/>
    <property type="project" value="UniProtKB-KW"/>
</dbReference>
<dbReference type="PANTHER" id="PTHR18968">
    <property type="entry name" value="THIAMINE PYROPHOSPHATE ENZYMES"/>
    <property type="match status" value="1"/>
</dbReference>
<dbReference type="InterPro" id="IPR011766">
    <property type="entry name" value="TPP_enzyme_TPP-bd"/>
</dbReference>
<gene>
    <name evidence="8" type="ORF">Desgi_3422</name>
</gene>
<keyword evidence="8" id="KW-0436">Ligase</keyword>
<feature type="domain" description="Thiamine pyrophosphate enzyme central" evidence="5">
    <location>
        <begin position="206"/>
        <end position="340"/>
    </location>
</feature>
<evidence type="ECO:0000259" key="5">
    <source>
        <dbReference type="Pfam" id="PF00205"/>
    </source>
</evidence>
<dbReference type="Pfam" id="PF02776">
    <property type="entry name" value="TPP_enzyme_N"/>
    <property type="match status" value="1"/>
</dbReference>
<evidence type="ECO:0000256" key="3">
    <source>
        <dbReference type="ARBA" id="ARBA00023052"/>
    </source>
</evidence>
<dbReference type="GO" id="GO:0009099">
    <property type="term" value="P:L-valine biosynthetic process"/>
    <property type="evidence" value="ECO:0007669"/>
    <property type="project" value="TreeGrafter"/>
</dbReference>
<evidence type="ECO:0000256" key="1">
    <source>
        <dbReference type="ARBA" id="ARBA00001964"/>
    </source>
</evidence>
<comment type="similarity">
    <text evidence="2 4">Belongs to the TPP enzyme family.</text>
</comment>
<dbReference type="PANTHER" id="PTHR18968:SF13">
    <property type="entry name" value="ACETOLACTATE SYNTHASE CATALYTIC SUBUNIT, MITOCHONDRIAL"/>
    <property type="match status" value="1"/>
</dbReference>
<dbReference type="KEGG" id="dgi:Desgi_3422"/>
<evidence type="ECO:0000259" key="7">
    <source>
        <dbReference type="Pfam" id="PF02776"/>
    </source>
</evidence>
<dbReference type="GO" id="GO:0030976">
    <property type="term" value="F:thiamine pyrophosphate binding"/>
    <property type="evidence" value="ECO:0007669"/>
    <property type="project" value="InterPro"/>
</dbReference>
<comment type="cofactor">
    <cofactor evidence="1">
        <name>thiamine diphosphate</name>
        <dbReference type="ChEBI" id="CHEBI:58937"/>
    </cofactor>
</comment>
<evidence type="ECO:0000313" key="9">
    <source>
        <dbReference type="Proteomes" id="UP000013520"/>
    </source>
</evidence>
<dbReference type="GO" id="GO:0009097">
    <property type="term" value="P:isoleucine biosynthetic process"/>
    <property type="evidence" value="ECO:0007669"/>
    <property type="project" value="TreeGrafter"/>
</dbReference>
<dbReference type="InterPro" id="IPR012000">
    <property type="entry name" value="Thiamin_PyroP_enz_cen_dom"/>
</dbReference>
<dbReference type="InterPro" id="IPR029035">
    <property type="entry name" value="DHS-like_NAD/FAD-binding_dom"/>
</dbReference>
<protein>
    <submittedName>
        <fullName evidence="8">Thiamine pyrophosphate-dependent enzyme, possible carboligase or decarboxylase</fullName>
    </submittedName>
</protein>
<dbReference type="CDD" id="cd07035">
    <property type="entry name" value="TPP_PYR_POX_like"/>
    <property type="match status" value="1"/>
</dbReference>
<evidence type="ECO:0000259" key="6">
    <source>
        <dbReference type="Pfam" id="PF02775"/>
    </source>
</evidence>
<dbReference type="Proteomes" id="UP000013520">
    <property type="component" value="Chromosome"/>
</dbReference>
<dbReference type="AlphaFoldDB" id="R4KQA8"/>
<organism evidence="8 9">
    <name type="scientific">Desulfoscipio gibsoniae DSM 7213</name>
    <dbReference type="NCBI Taxonomy" id="767817"/>
    <lineage>
        <taxon>Bacteria</taxon>
        <taxon>Bacillati</taxon>
        <taxon>Bacillota</taxon>
        <taxon>Clostridia</taxon>
        <taxon>Eubacteriales</taxon>
        <taxon>Desulfallaceae</taxon>
        <taxon>Desulfoscipio</taxon>
    </lineage>
</organism>
<evidence type="ECO:0000256" key="4">
    <source>
        <dbReference type="RuleBase" id="RU362132"/>
    </source>
</evidence>
<dbReference type="PROSITE" id="PS00187">
    <property type="entry name" value="TPP_ENZYMES"/>
    <property type="match status" value="1"/>
</dbReference>
<dbReference type="InterPro" id="IPR000399">
    <property type="entry name" value="TPP-bd_CS"/>
</dbReference>
<dbReference type="HOGENOM" id="CLU_013748_1_3_9"/>
<keyword evidence="9" id="KW-1185">Reference proteome</keyword>
<dbReference type="GO" id="GO:0005948">
    <property type="term" value="C:acetolactate synthase complex"/>
    <property type="evidence" value="ECO:0007669"/>
    <property type="project" value="TreeGrafter"/>
</dbReference>
<accession>R4KQA8</accession>
<dbReference type="OrthoDB" id="4494979at2"/>
<evidence type="ECO:0000313" key="8">
    <source>
        <dbReference type="EMBL" id="AGL02765.1"/>
    </source>
</evidence>
<dbReference type="eggNOG" id="COG0028">
    <property type="taxonomic scope" value="Bacteria"/>
</dbReference>
<dbReference type="InterPro" id="IPR029061">
    <property type="entry name" value="THDP-binding"/>
</dbReference>
<dbReference type="GO" id="GO:0050660">
    <property type="term" value="F:flavin adenine dinucleotide binding"/>
    <property type="evidence" value="ECO:0007669"/>
    <property type="project" value="TreeGrafter"/>
</dbReference>
<dbReference type="InterPro" id="IPR045229">
    <property type="entry name" value="TPP_enz"/>
</dbReference>
<sequence>MKLSDYIIDFLVQEGVSHVFELIGGAITHLLDSVYTRDDIQCISLHHEQSAAFAAEAYARINGNLGVAIATSGPGALNLVTGIGSCYFDSVPCLFITGQVNTYEYKFGRSVRQLGFQETDIVSVVKPITKYAQLVTNAEQIRYYLEKAIYIARSGRPGPVLLDIPMNIQRAQIEPDKLASFWDSAEYKKLYAEEIGHIFKQGANIIDEVIKLIKEAKRPVILAGGGVRTARAITEFGLLVEKTGIPVVTSLMGLDALPHDNRAFFGMIGSYGNRYSNLTLANSDFLLILGSRLDTRQTGTRPETFARAAKKVHVDIDPVELNAKVQVDTAINCNVREFLSLINAKLEGYVKPDFSPWYQTINGFKEKYSTLAQPGKAENIDPNHFMEILSSYCAAGDIICIDVGQNQMWAAQSFRLKKKQRMLISGGMGAMGFALPAALGAAMSAPERKVIIIAGDGGIQVNIQELDAFVNHNLPVKIFVMNNQCLGMVRQFQDLYFGGRQQSTVKGYSCPNLGKVAAAYGIPSYNIASWSSARDIIETALKTEGPAFVEVKLEQTTCVDPKLVVNRPIEDMSPHLDRSELQEIMLIDLMEEMDVPV</sequence>